<evidence type="ECO:0000313" key="1">
    <source>
        <dbReference type="EMBL" id="KAF9751920.1"/>
    </source>
</evidence>
<accession>A0A8H7NA08</accession>
<name>A0A8H7NA08_BIOOC</name>
<dbReference type="Proteomes" id="UP000616885">
    <property type="component" value="Unassembled WGS sequence"/>
</dbReference>
<comment type="caution">
    <text evidence="1">The sequence shown here is derived from an EMBL/GenBank/DDBJ whole genome shotgun (WGS) entry which is preliminary data.</text>
</comment>
<dbReference type="EMBL" id="JADCTT010000005">
    <property type="protein sequence ID" value="KAF9751920.1"/>
    <property type="molecule type" value="Genomic_DNA"/>
</dbReference>
<proteinExistence type="predicted"/>
<dbReference type="AlphaFoldDB" id="A0A8H7NA08"/>
<protein>
    <submittedName>
        <fullName evidence="1">Uncharacterized protein</fullName>
    </submittedName>
</protein>
<gene>
    <name evidence="1" type="ORF">IM811_013714</name>
</gene>
<reference evidence="1" key="1">
    <citation type="submission" date="2020-10" db="EMBL/GenBank/DDBJ databases">
        <title>High-Quality Genome Resource of Clonostachys rosea strain S41 by Oxford Nanopore Long-Read Sequencing.</title>
        <authorList>
            <person name="Wang H."/>
        </authorList>
    </citation>
    <scope>NUCLEOTIDE SEQUENCE</scope>
    <source>
        <strain evidence="1">S41</strain>
    </source>
</reference>
<sequence length="117" mass="12505">MLPDGSVICLQKGDGGDTRRPLLLGAISMCFQGSCLSNRTALRSTLDGGPNTAMVVLTQNRNAIHRLLAGQSLVFAMLATRDPHASRYGLAHYVGMSRSKFASPTAPRNIPITQAHD</sequence>
<evidence type="ECO:0000313" key="2">
    <source>
        <dbReference type="Proteomes" id="UP000616885"/>
    </source>
</evidence>
<organism evidence="1 2">
    <name type="scientific">Bionectria ochroleuca</name>
    <name type="common">Gliocladium roseum</name>
    <dbReference type="NCBI Taxonomy" id="29856"/>
    <lineage>
        <taxon>Eukaryota</taxon>
        <taxon>Fungi</taxon>
        <taxon>Dikarya</taxon>
        <taxon>Ascomycota</taxon>
        <taxon>Pezizomycotina</taxon>
        <taxon>Sordariomycetes</taxon>
        <taxon>Hypocreomycetidae</taxon>
        <taxon>Hypocreales</taxon>
        <taxon>Bionectriaceae</taxon>
        <taxon>Clonostachys</taxon>
    </lineage>
</organism>